<protein>
    <submittedName>
        <fullName evidence="1">Uncharacterized protein</fullName>
    </submittedName>
</protein>
<name>B9XJV4_PEDPL</name>
<sequence length="87" mass="9640">MPPPRKRPTTLLVQDEELPAQRTLPVQTAVMVEEAKLGCITAMLMCLDRRQRLAFILGEVLGETSETSAVETEAQASGRLRLVYGWA</sequence>
<dbReference type="AlphaFoldDB" id="B9XJV4"/>
<dbReference type="OrthoDB" id="9784984at2"/>
<dbReference type="RefSeq" id="WP_007416097.1">
    <property type="nucleotide sequence ID" value="NZ_ABOX02000023.1"/>
</dbReference>
<keyword evidence="2" id="KW-1185">Reference proteome</keyword>
<evidence type="ECO:0000313" key="1">
    <source>
        <dbReference type="EMBL" id="EEF59777.1"/>
    </source>
</evidence>
<proteinExistence type="predicted"/>
<evidence type="ECO:0000313" key="2">
    <source>
        <dbReference type="Proteomes" id="UP000003688"/>
    </source>
</evidence>
<dbReference type="EMBL" id="ABOX02000023">
    <property type="protein sequence ID" value="EEF59777.1"/>
    <property type="molecule type" value="Genomic_DNA"/>
</dbReference>
<comment type="caution">
    <text evidence="1">The sequence shown here is derived from an EMBL/GenBank/DDBJ whole genome shotgun (WGS) entry which is preliminary data.</text>
</comment>
<accession>B9XJV4</accession>
<reference evidence="1 2" key="1">
    <citation type="journal article" date="2011" name="J. Bacteriol.">
        <title>Genome sequence of 'Pedosphaera parvula' Ellin514, an aerobic Verrucomicrobial isolate from pasture soil.</title>
        <authorList>
            <person name="Kant R."/>
            <person name="van Passel M.W."/>
            <person name="Sangwan P."/>
            <person name="Palva A."/>
            <person name="Lucas S."/>
            <person name="Copeland A."/>
            <person name="Lapidus A."/>
            <person name="Glavina Del Rio T."/>
            <person name="Dalin E."/>
            <person name="Tice H."/>
            <person name="Bruce D."/>
            <person name="Goodwin L."/>
            <person name="Pitluck S."/>
            <person name="Chertkov O."/>
            <person name="Larimer F.W."/>
            <person name="Land M.L."/>
            <person name="Hauser L."/>
            <person name="Brettin T.S."/>
            <person name="Detter J.C."/>
            <person name="Han S."/>
            <person name="de Vos W.M."/>
            <person name="Janssen P.H."/>
            <person name="Smidt H."/>
        </authorList>
    </citation>
    <scope>NUCLEOTIDE SEQUENCE [LARGE SCALE GENOMIC DNA]</scope>
    <source>
        <strain evidence="1 2">Ellin514</strain>
    </source>
</reference>
<dbReference type="Proteomes" id="UP000003688">
    <property type="component" value="Unassembled WGS sequence"/>
</dbReference>
<organism evidence="1 2">
    <name type="scientific">Pedosphaera parvula (strain Ellin514)</name>
    <dbReference type="NCBI Taxonomy" id="320771"/>
    <lineage>
        <taxon>Bacteria</taxon>
        <taxon>Pseudomonadati</taxon>
        <taxon>Verrucomicrobiota</taxon>
        <taxon>Pedosphaerae</taxon>
        <taxon>Pedosphaerales</taxon>
        <taxon>Pedosphaeraceae</taxon>
        <taxon>Pedosphaera</taxon>
    </lineage>
</organism>
<gene>
    <name evidence="1" type="ORF">Cflav_PD2784</name>
</gene>